<evidence type="ECO:0000259" key="7">
    <source>
        <dbReference type="PROSITE" id="PS50886"/>
    </source>
</evidence>
<feature type="region of interest" description="Disordered" evidence="5">
    <location>
        <begin position="1"/>
        <end position="66"/>
    </location>
</feature>
<dbReference type="InterPro" id="IPR026992">
    <property type="entry name" value="DIOX_N"/>
</dbReference>
<dbReference type="PROSITE" id="PS50405">
    <property type="entry name" value="GST_CTER"/>
    <property type="match status" value="1"/>
</dbReference>
<dbReference type="EMBL" id="NHYE01000963">
    <property type="protein sequence ID" value="PPR01154.1"/>
    <property type="molecule type" value="Genomic_DNA"/>
</dbReference>
<dbReference type="InterPro" id="IPR010987">
    <property type="entry name" value="Glutathione-S-Trfase_C-like"/>
</dbReference>
<dbReference type="PROSITE" id="PS50886">
    <property type="entry name" value="TRBD"/>
    <property type="match status" value="1"/>
</dbReference>
<evidence type="ECO:0000256" key="4">
    <source>
        <dbReference type="RuleBase" id="RU003869"/>
    </source>
</evidence>
<dbReference type="InterPro" id="IPR002547">
    <property type="entry name" value="tRNA-bd_dom"/>
</dbReference>
<dbReference type="PANTHER" id="PTHR11586">
    <property type="entry name" value="TRNA-AMINOACYLATION COFACTOR ARC1 FAMILY MEMBER"/>
    <property type="match status" value="1"/>
</dbReference>
<dbReference type="GO" id="GO:0006412">
    <property type="term" value="P:translation"/>
    <property type="evidence" value="ECO:0007669"/>
    <property type="project" value="InterPro"/>
</dbReference>
<dbReference type="CDD" id="cd10289">
    <property type="entry name" value="GST_C_AaRS_like"/>
    <property type="match status" value="1"/>
</dbReference>
<dbReference type="PROSITE" id="PS00525">
    <property type="entry name" value="RIBOSOMAL_L6_1"/>
    <property type="match status" value="1"/>
</dbReference>
<dbReference type="InterPro" id="IPR009072">
    <property type="entry name" value="Histone-fold"/>
</dbReference>
<evidence type="ECO:0000256" key="2">
    <source>
        <dbReference type="ARBA" id="ARBA00022884"/>
    </source>
</evidence>
<dbReference type="CDD" id="cd02799">
    <property type="entry name" value="tRNA_bind_EMAP-II_like"/>
    <property type="match status" value="1"/>
</dbReference>
<dbReference type="Gene3D" id="2.40.50.140">
    <property type="entry name" value="Nucleic acid-binding proteins"/>
    <property type="match status" value="1"/>
</dbReference>
<accession>A0A409YDU5</accession>
<dbReference type="Gene3D" id="2.60.120.330">
    <property type="entry name" value="B-lactam Antibiotic, Isopenicillin N Synthase, Chain"/>
    <property type="match status" value="1"/>
</dbReference>
<feature type="compositionally biased region" description="Polar residues" evidence="5">
    <location>
        <begin position="1"/>
        <end position="17"/>
    </location>
</feature>
<dbReference type="SUPFAM" id="SSF47113">
    <property type="entry name" value="Histone-fold"/>
    <property type="match status" value="1"/>
</dbReference>
<dbReference type="Gene3D" id="3.90.930.12">
    <property type="entry name" value="Ribosomal protein L6, alpha-beta domain"/>
    <property type="match status" value="2"/>
</dbReference>
<evidence type="ECO:0000256" key="1">
    <source>
        <dbReference type="ARBA" id="ARBA00022555"/>
    </source>
</evidence>
<feature type="region of interest" description="Disordered" evidence="5">
    <location>
        <begin position="717"/>
        <end position="801"/>
    </location>
</feature>
<protein>
    <recommendedName>
        <fullName evidence="10">tRNA-binding domain-containing protein</fullName>
    </recommendedName>
</protein>
<dbReference type="Pfam" id="PF01588">
    <property type="entry name" value="tRNA_bind"/>
    <property type="match status" value="1"/>
</dbReference>
<gene>
    <name evidence="8" type="ORF">CVT26_016055</name>
</gene>
<proteinExistence type="inferred from homology"/>
<dbReference type="OrthoDB" id="288590at2759"/>
<feature type="compositionally biased region" description="Basic and acidic residues" evidence="5">
    <location>
        <begin position="717"/>
        <end position="741"/>
    </location>
</feature>
<dbReference type="GO" id="GO:0003735">
    <property type="term" value="F:structural constituent of ribosome"/>
    <property type="evidence" value="ECO:0007669"/>
    <property type="project" value="InterPro"/>
</dbReference>
<dbReference type="GO" id="GO:0000049">
    <property type="term" value="F:tRNA binding"/>
    <property type="evidence" value="ECO:0007669"/>
    <property type="project" value="UniProtKB-UniRule"/>
</dbReference>
<feature type="compositionally biased region" description="Acidic residues" evidence="5">
    <location>
        <begin position="22"/>
        <end position="41"/>
    </location>
</feature>
<evidence type="ECO:0000313" key="8">
    <source>
        <dbReference type="EMBL" id="PPR01154.1"/>
    </source>
</evidence>
<evidence type="ECO:0000256" key="3">
    <source>
        <dbReference type="PROSITE-ProRule" id="PRU00209"/>
    </source>
</evidence>
<reference evidence="8 9" key="1">
    <citation type="journal article" date="2018" name="Evol. Lett.">
        <title>Horizontal gene cluster transfer increased hallucinogenic mushroom diversity.</title>
        <authorList>
            <person name="Reynolds H.T."/>
            <person name="Vijayakumar V."/>
            <person name="Gluck-Thaler E."/>
            <person name="Korotkin H.B."/>
            <person name="Matheny P.B."/>
            <person name="Slot J.C."/>
        </authorList>
    </citation>
    <scope>NUCLEOTIDE SEQUENCE [LARGE SCALE GENOMIC DNA]</scope>
    <source>
        <strain evidence="8 9">SRW20</strain>
    </source>
</reference>
<dbReference type="Gene3D" id="1.10.20.10">
    <property type="entry name" value="Histone, subunit A"/>
    <property type="match status" value="1"/>
</dbReference>
<keyword evidence="2 3" id="KW-0694">RNA-binding</keyword>
<feature type="compositionally biased region" description="Polar residues" evidence="5">
    <location>
        <begin position="203"/>
        <end position="213"/>
    </location>
</feature>
<dbReference type="InterPro" id="IPR027443">
    <property type="entry name" value="IPNS-like_sf"/>
</dbReference>
<dbReference type="Pfam" id="PF00347">
    <property type="entry name" value="Ribosomal_L6"/>
    <property type="match status" value="1"/>
</dbReference>
<evidence type="ECO:0008006" key="10">
    <source>
        <dbReference type="Google" id="ProtNLM"/>
    </source>
</evidence>
<feature type="domain" description="TRNA-binding" evidence="7">
    <location>
        <begin position="800"/>
        <end position="906"/>
    </location>
</feature>
<dbReference type="GO" id="GO:1990904">
    <property type="term" value="C:ribonucleoprotein complex"/>
    <property type="evidence" value="ECO:0007669"/>
    <property type="project" value="UniProtKB-KW"/>
</dbReference>
<dbReference type="STRING" id="231916.A0A409YDU5"/>
<dbReference type="InterPro" id="IPR053836">
    <property type="entry name" value="Arc1-like_N"/>
</dbReference>
<dbReference type="InterPro" id="IPR020040">
    <property type="entry name" value="Ribosomal_uL6_a/b-dom"/>
</dbReference>
<dbReference type="Proteomes" id="UP000284706">
    <property type="component" value="Unassembled WGS sequence"/>
</dbReference>
<dbReference type="SUPFAM" id="SSF47616">
    <property type="entry name" value="GST C-terminal domain-like"/>
    <property type="match status" value="1"/>
</dbReference>
<comment type="similarity">
    <text evidence="4">Belongs to the universal ribosomal protein uL6 family.</text>
</comment>
<sequence>MSSSNLNGLSIFRQSEPAQYESDVEAELEVDQLDSDTEPEEQVSSAKPTKSKNGTGRPGERLPGHTLLPATKLENIIQADGGTGTLALSKEGLYVLSIATEEFIKRLIQAGHREASAHRRNQINYTDMAAATRQYQEFMCLADTIPAPLTLAEALELRKRKEKETIEDNPALAVPYPDTSTRPSPEPEHGIVPNPKPPKKSRSTNGNGKETSYGSSSSGAKRSSKRASKAMEVDEGVLEWRAEGPHGAASTPRDAFIYYETDPRNGVSAAYSSIPPPPINGHPSILSPAHSPPYSREESVDPGVLRAYPATMSTAGTIESLPIIDIAPFLNSDPSDESKRQATAAALHRACVDYGFFYLNIQAYVNASEPQELERLAREFFALPQEEKDKLSLQNQDFARGYARLEENVTNGKADNHEGIDFYRPVERPDKSKPVWGENQWPSIPGFKEKYDVWVEKMKALGLILMKAMAMGLGMKQEEWNELRSQVDDSFWVMRIIGYPPLPNEYDGFSCGAHKIPFFFEPNFTAVVKPLAAVSRLRGEGKSGTQEQTRDPVVYGDFLIIASHRFLLKSSITYSFRKMSLQSAIAQLRSPVRDLVSSATRDGQELAGETEADQKEVIQWIEKTSQGSFVNENNLKDLDSLLTPKTYIATNYVTAADVALYGELHPYIAKLSAPEYHAVPSLTRYFDHIQSRPFVRTSAESLGDAFKQVFFDLENAPKLERKPEPSKKKEKAPKAPTEESTKAAAKSSAEPSAAQPAEKTQKKEKKEKNKEAESKAGGSKEQGGKKGGAKAAPADEGEPVPSMIDLRVGHIVDVIKHPDADGLYIEQIDLGEETGPRTVVSGLVNYIPIEQMRDKYLVAVCNLKPANMRGVKSFAMVLCATSKDGKEGGIELIQPPPGSKPGDRVFFEGEEFENASPLSQLNPKKKIFETVQPGNRFHHLGDQRGCLDQSGDKVSAQDSDRKRGLRGTYFSWGIAFVEYRHIIPDLGYIIEVKVVELGVGLNTRLLHPYSTRPAKRSVAFARSFSSTTRVCKNVSIIGREPITFPPSVSILPTPTEVKITGPLGTTAIPLKEYMKIEFPQQQTMKLTVEDSSQKLQKQMWGTTRTLIYNAITGMTEGFSVPIYLVGVGYRVALEEDPRGTTDGGNGKRLNMKLGYSHSIFVPIPSYIKAEVPSATKIVLFCTDKHLLGLFAARIRGYRKPEPYKGKGVFVGNETIRIKSVKKK</sequence>
<keyword evidence="1 3" id="KW-0820">tRNA-binding</keyword>
<dbReference type="InterPro" id="IPR036282">
    <property type="entry name" value="Glutathione-S-Trfase_C_sf"/>
</dbReference>
<comment type="caution">
    <text evidence="8">The sequence shown here is derived from an EMBL/GenBank/DDBJ whole genome shotgun (WGS) entry which is preliminary data.</text>
</comment>
<dbReference type="InterPro" id="IPR012340">
    <property type="entry name" value="NA-bd_OB-fold"/>
</dbReference>
<dbReference type="PRINTS" id="PR00059">
    <property type="entry name" value="RIBOSOMALL6"/>
</dbReference>
<evidence type="ECO:0000313" key="9">
    <source>
        <dbReference type="Proteomes" id="UP000284706"/>
    </source>
</evidence>
<dbReference type="InterPro" id="IPR036789">
    <property type="entry name" value="Ribosomal_uL6-like_a/b-dom_sf"/>
</dbReference>
<dbReference type="InterPro" id="IPR002358">
    <property type="entry name" value="Ribosomal_uL6_CS"/>
</dbReference>
<dbReference type="GO" id="GO:0019843">
    <property type="term" value="F:rRNA binding"/>
    <property type="evidence" value="ECO:0007669"/>
    <property type="project" value="InterPro"/>
</dbReference>
<name>A0A409YDU5_9AGAR</name>
<dbReference type="GO" id="GO:0017102">
    <property type="term" value="C:methionyl glutamyl tRNA synthetase complex"/>
    <property type="evidence" value="ECO:0007669"/>
    <property type="project" value="TreeGrafter"/>
</dbReference>
<dbReference type="GO" id="GO:0005840">
    <property type="term" value="C:ribosome"/>
    <property type="evidence" value="ECO:0007669"/>
    <property type="project" value="UniProtKB-KW"/>
</dbReference>
<dbReference type="SUPFAM" id="SSF51197">
    <property type="entry name" value="Clavaminate synthase-like"/>
    <property type="match status" value="1"/>
</dbReference>
<dbReference type="GO" id="GO:0046982">
    <property type="term" value="F:protein heterodimerization activity"/>
    <property type="evidence" value="ECO:0007669"/>
    <property type="project" value="InterPro"/>
</dbReference>
<feature type="compositionally biased region" description="Polar residues" evidence="5">
    <location>
        <begin position="42"/>
        <end position="54"/>
    </location>
</feature>
<dbReference type="SUPFAM" id="SSF50249">
    <property type="entry name" value="Nucleic acid-binding proteins"/>
    <property type="match status" value="1"/>
</dbReference>
<feature type="compositionally biased region" description="Low complexity" evidence="5">
    <location>
        <begin position="742"/>
        <end position="758"/>
    </location>
</feature>
<evidence type="ECO:0000256" key="5">
    <source>
        <dbReference type="SAM" id="MobiDB-lite"/>
    </source>
</evidence>
<keyword evidence="4" id="KW-0689">Ribosomal protein</keyword>
<dbReference type="InParanoid" id="A0A409YDU5"/>
<organism evidence="8 9">
    <name type="scientific">Gymnopilus dilepis</name>
    <dbReference type="NCBI Taxonomy" id="231916"/>
    <lineage>
        <taxon>Eukaryota</taxon>
        <taxon>Fungi</taxon>
        <taxon>Dikarya</taxon>
        <taxon>Basidiomycota</taxon>
        <taxon>Agaricomycotina</taxon>
        <taxon>Agaricomycetes</taxon>
        <taxon>Agaricomycetidae</taxon>
        <taxon>Agaricales</taxon>
        <taxon>Agaricineae</taxon>
        <taxon>Hymenogastraceae</taxon>
        <taxon>Gymnopilus</taxon>
    </lineage>
</organism>
<feature type="domain" description="GST C-terminal" evidence="6">
    <location>
        <begin position="571"/>
        <end position="719"/>
    </location>
</feature>
<dbReference type="SUPFAM" id="SSF56053">
    <property type="entry name" value="Ribosomal protein L6"/>
    <property type="match status" value="2"/>
</dbReference>
<dbReference type="Gene3D" id="1.20.1050.10">
    <property type="match status" value="1"/>
</dbReference>
<evidence type="ECO:0000259" key="6">
    <source>
        <dbReference type="PROSITE" id="PS50405"/>
    </source>
</evidence>
<dbReference type="Pfam" id="PF21972">
    <property type="entry name" value="Arc1p_N_like"/>
    <property type="match status" value="1"/>
</dbReference>
<dbReference type="AlphaFoldDB" id="A0A409YDU5"/>
<dbReference type="Pfam" id="PF14226">
    <property type="entry name" value="DIOX_N"/>
    <property type="match status" value="1"/>
</dbReference>
<feature type="compositionally biased region" description="Basic and acidic residues" evidence="5">
    <location>
        <begin position="759"/>
        <end position="774"/>
    </location>
</feature>
<dbReference type="InterPro" id="IPR019906">
    <property type="entry name" value="Ribosomal_uL6_bac-type"/>
</dbReference>
<keyword evidence="9" id="KW-1185">Reference proteome</keyword>
<dbReference type="PANTHER" id="PTHR11586:SF33">
    <property type="entry name" value="AMINOACYL TRNA SYNTHASE COMPLEX-INTERACTING MULTIFUNCTIONAL PROTEIN 1"/>
    <property type="match status" value="1"/>
</dbReference>
<keyword evidence="4" id="KW-0687">Ribonucleoprotein</keyword>
<feature type="region of interest" description="Disordered" evidence="5">
    <location>
        <begin position="162"/>
        <end position="230"/>
    </location>
</feature>
<dbReference type="InterPro" id="IPR051270">
    <property type="entry name" value="Tyrosine-tRNA_ligase_regulator"/>
</dbReference>